<dbReference type="EMBL" id="JPMI01000037">
    <property type="protein sequence ID" value="KFA93818.1"/>
    <property type="molecule type" value="Genomic_DNA"/>
</dbReference>
<keyword evidence="1" id="KW-0472">Membrane</keyword>
<gene>
    <name evidence="3" type="ORF">Q664_06780</name>
</gene>
<feature type="chain" id="PRO_5001782046" evidence="2">
    <location>
        <begin position="21"/>
        <end position="191"/>
    </location>
</feature>
<accession>A0A084SZD3</accession>
<evidence type="ECO:0000313" key="4">
    <source>
        <dbReference type="Proteomes" id="UP000028547"/>
    </source>
</evidence>
<reference evidence="3 4" key="1">
    <citation type="submission" date="2014-07" db="EMBL/GenBank/DDBJ databases">
        <title>Draft Genome Sequence of Gephyronic Acid Producer, Cystobacter violaceus Strain Cb vi76.</title>
        <authorList>
            <person name="Stevens D.C."/>
            <person name="Young J."/>
            <person name="Carmichael R."/>
            <person name="Tan J."/>
            <person name="Taylor R.E."/>
        </authorList>
    </citation>
    <scope>NUCLEOTIDE SEQUENCE [LARGE SCALE GENOMIC DNA]</scope>
    <source>
        <strain evidence="3 4">Cb vi76</strain>
    </source>
</reference>
<feature type="transmembrane region" description="Helical" evidence="1">
    <location>
        <begin position="79"/>
        <end position="97"/>
    </location>
</feature>
<evidence type="ECO:0000256" key="2">
    <source>
        <dbReference type="SAM" id="SignalP"/>
    </source>
</evidence>
<proteinExistence type="predicted"/>
<sequence>MRSLSLFVLCLALLSAPARASEAPAHEAPEGSAPLRSQPEPVELGPSLGALGGGLLIGAPSTLFLLGAGIGFGGPAYHLLAFPVLGPTAGLVLGDLLSGQAPVGAWGGALLGAVVGTAAGAALFYSSQPLPGMVGLALLPPLGAAIGRGLVVSLTGKPAPMAARSRSSVVWTLAPARLGDSGTGAVVMGWF</sequence>
<keyword evidence="1" id="KW-0812">Transmembrane</keyword>
<name>A0A084SZD3_9BACT</name>
<dbReference type="RefSeq" id="WP_043391083.1">
    <property type="nucleotide sequence ID" value="NZ_JPMI01000037.1"/>
</dbReference>
<evidence type="ECO:0000256" key="1">
    <source>
        <dbReference type="SAM" id="Phobius"/>
    </source>
</evidence>
<dbReference type="AlphaFoldDB" id="A0A084SZD3"/>
<organism evidence="3 4">
    <name type="scientific">Archangium violaceum Cb vi76</name>
    <dbReference type="NCBI Taxonomy" id="1406225"/>
    <lineage>
        <taxon>Bacteria</taxon>
        <taxon>Pseudomonadati</taxon>
        <taxon>Myxococcota</taxon>
        <taxon>Myxococcia</taxon>
        <taxon>Myxococcales</taxon>
        <taxon>Cystobacterineae</taxon>
        <taxon>Archangiaceae</taxon>
        <taxon>Archangium</taxon>
    </lineage>
</organism>
<evidence type="ECO:0000313" key="3">
    <source>
        <dbReference type="EMBL" id="KFA93818.1"/>
    </source>
</evidence>
<protein>
    <submittedName>
        <fullName evidence="3">Uncharacterized protein</fullName>
    </submittedName>
</protein>
<keyword evidence="1" id="KW-1133">Transmembrane helix</keyword>
<keyword evidence="2" id="KW-0732">Signal</keyword>
<dbReference type="Proteomes" id="UP000028547">
    <property type="component" value="Unassembled WGS sequence"/>
</dbReference>
<comment type="caution">
    <text evidence="3">The sequence shown here is derived from an EMBL/GenBank/DDBJ whole genome shotgun (WGS) entry which is preliminary data.</text>
</comment>
<feature type="transmembrane region" description="Helical" evidence="1">
    <location>
        <begin position="103"/>
        <end position="125"/>
    </location>
</feature>
<feature type="signal peptide" evidence="2">
    <location>
        <begin position="1"/>
        <end position="20"/>
    </location>
</feature>
<feature type="transmembrane region" description="Helical" evidence="1">
    <location>
        <begin position="44"/>
        <end position="67"/>
    </location>
</feature>